<gene>
    <name evidence="3" type="ORF">GN244_ATG06428</name>
    <name evidence="4" type="ORF">GN958_ATG01051</name>
</gene>
<evidence type="ECO:0008006" key="6">
    <source>
        <dbReference type="Google" id="ProtNLM"/>
    </source>
</evidence>
<feature type="region of interest" description="Disordered" evidence="1">
    <location>
        <begin position="219"/>
        <end position="239"/>
    </location>
</feature>
<evidence type="ECO:0000313" key="4">
    <source>
        <dbReference type="EMBL" id="KAF4149655.1"/>
    </source>
</evidence>
<comment type="caution">
    <text evidence="3">The sequence shown here is derived from an EMBL/GenBank/DDBJ whole genome shotgun (WGS) entry which is preliminary data.</text>
</comment>
<keyword evidence="2" id="KW-0812">Transmembrane</keyword>
<dbReference type="EMBL" id="WSZM01000127">
    <property type="protein sequence ID" value="KAF4041254.1"/>
    <property type="molecule type" value="Genomic_DNA"/>
</dbReference>
<protein>
    <recommendedName>
        <fullName evidence="6">Thioredoxin domain-containing protein</fullName>
    </recommendedName>
</protein>
<dbReference type="EMBL" id="JAACNO010000142">
    <property type="protein sequence ID" value="KAF4149655.1"/>
    <property type="molecule type" value="Genomic_DNA"/>
</dbReference>
<feature type="transmembrane region" description="Helical" evidence="2">
    <location>
        <begin position="35"/>
        <end position="53"/>
    </location>
</feature>
<evidence type="ECO:0000313" key="3">
    <source>
        <dbReference type="EMBL" id="KAF4041254.1"/>
    </source>
</evidence>
<dbReference type="Gene3D" id="3.40.30.10">
    <property type="entry name" value="Glutaredoxin"/>
    <property type="match status" value="1"/>
</dbReference>
<keyword evidence="5" id="KW-1185">Reference proteome</keyword>
<dbReference type="InterPro" id="IPR036249">
    <property type="entry name" value="Thioredoxin-like_sf"/>
</dbReference>
<reference evidence="3" key="1">
    <citation type="submission" date="2020-04" db="EMBL/GenBank/DDBJ databases">
        <title>Hybrid Assembly of Korean Phytophthora infestans isolates.</title>
        <authorList>
            <person name="Prokchorchik M."/>
            <person name="Lee Y."/>
            <person name="Seo J."/>
            <person name="Cho J.-H."/>
            <person name="Park Y.-E."/>
            <person name="Jang D.-C."/>
            <person name="Im J.-S."/>
            <person name="Choi J.-G."/>
            <person name="Park H.-J."/>
            <person name="Lee G.-B."/>
            <person name="Lee Y.-G."/>
            <person name="Hong S.-Y."/>
            <person name="Cho K."/>
            <person name="Sohn K.H."/>
        </authorList>
    </citation>
    <scope>NUCLEOTIDE SEQUENCE</scope>
    <source>
        <strain evidence="3">KR_1_A1</strain>
        <strain evidence="4">KR_2_A2</strain>
    </source>
</reference>
<accession>A0A833W3S2</accession>
<organism evidence="3 5">
    <name type="scientific">Phytophthora infestans</name>
    <name type="common">Potato late blight agent</name>
    <name type="synonym">Botrytis infestans</name>
    <dbReference type="NCBI Taxonomy" id="4787"/>
    <lineage>
        <taxon>Eukaryota</taxon>
        <taxon>Sar</taxon>
        <taxon>Stramenopiles</taxon>
        <taxon>Oomycota</taxon>
        <taxon>Peronosporomycetes</taxon>
        <taxon>Peronosporales</taxon>
        <taxon>Peronosporaceae</taxon>
        <taxon>Phytophthora</taxon>
    </lineage>
</organism>
<dbReference type="Proteomes" id="UP000602510">
    <property type="component" value="Unassembled WGS sequence"/>
</dbReference>
<proteinExistence type="predicted"/>
<sequence length="239" mass="26809">MTCVNKLGGRALLVGGVAAWLTAISTGEDWFTKDYLFVLAVVLVVFIGGFRKAKYESLALHEKLQRAHDLENVEFIHNDPVQLKQNKVTCILFFGTWCKKSREALEVFGYLHEKISPKGIVQFVGLTQESREELAAYEVKGRNASNFRELKKFKFSIGIETGFMSKEYLVRCDLFTVPQLFIVGKNKNILWFGDPCANVIEAQISTALEQDDENLEMNTTKTLPNATCEPEGAQQSSAA</sequence>
<evidence type="ECO:0000256" key="2">
    <source>
        <dbReference type="SAM" id="Phobius"/>
    </source>
</evidence>
<dbReference type="AlphaFoldDB" id="A0A833W3S2"/>
<keyword evidence="2" id="KW-1133">Transmembrane helix</keyword>
<evidence type="ECO:0000256" key="1">
    <source>
        <dbReference type="SAM" id="MobiDB-lite"/>
    </source>
</evidence>
<name>A0A833W3S2_PHYIN</name>
<dbReference type="SUPFAM" id="SSF52833">
    <property type="entry name" value="Thioredoxin-like"/>
    <property type="match status" value="1"/>
</dbReference>
<keyword evidence="2" id="KW-0472">Membrane</keyword>
<dbReference type="Proteomes" id="UP000704712">
    <property type="component" value="Unassembled WGS sequence"/>
</dbReference>
<evidence type="ECO:0000313" key="5">
    <source>
        <dbReference type="Proteomes" id="UP000602510"/>
    </source>
</evidence>